<dbReference type="SUPFAM" id="SSF52058">
    <property type="entry name" value="L domain-like"/>
    <property type="match status" value="2"/>
</dbReference>
<dbReference type="Gene3D" id="3.80.10.10">
    <property type="entry name" value="Ribonuclease Inhibitor"/>
    <property type="match status" value="4"/>
</dbReference>
<dbReference type="EMBL" id="JAPFFF010000003">
    <property type="protein sequence ID" value="KAK8894361.1"/>
    <property type="molecule type" value="Genomic_DNA"/>
</dbReference>
<dbReference type="Proteomes" id="UP001470230">
    <property type="component" value="Unassembled WGS sequence"/>
</dbReference>
<comment type="caution">
    <text evidence="1">The sequence shown here is derived from an EMBL/GenBank/DDBJ whole genome shotgun (WGS) entry which is preliminary data.</text>
</comment>
<name>A0ABR2KUA5_9EUKA</name>
<evidence type="ECO:0000313" key="2">
    <source>
        <dbReference type="Proteomes" id="UP001470230"/>
    </source>
</evidence>
<evidence type="ECO:0008006" key="3">
    <source>
        <dbReference type="Google" id="ProtNLM"/>
    </source>
</evidence>
<protein>
    <recommendedName>
        <fullName evidence="3">Surface antigen BspA-like protein</fullName>
    </recommendedName>
</protein>
<dbReference type="Pfam" id="PF13306">
    <property type="entry name" value="LRR_5"/>
    <property type="match status" value="3"/>
</dbReference>
<organism evidence="1 2">
    <name type="scientific">Tritrichomonas musculus</name>
    <dbReference type="NCBI Taxonomy" id="1915356"/>
    <lineage>
        <taxon>Eukaryota</taxon>
        <taxon>Metamonada</taxon>
        <taxon>Parabasalia</taxon>
        <taxon>Tritrichomonadida</taxon>
        <taxon>Tritrichomonadidae</taxon>
        <taxon>Tritrichomonas</taxon>
    </lineage>
</organism>
<dbReference type="Gene3D" id="3.40.50.12480">
    <property type="match status" value="1"/>
</dbReference>
<dbReference type="InterPro" id="IPR032675">
    <property type="entry name" value="LRR_dom_sf"/>
</dbReference>
<reference evidence="1 2" key="1">
    <citation type="submission" date="2024-04" db="EMBL/GenBank/DDBJ databases">
        <title>Tritrichomonas musculus Genome.</title>
        <authorList>
            <person name="Alves-Ferreira E."/>
            <person name="Grigg M."/>
            <person name="Lorenzi H."/>
            <person name="Galac M."/>
        </authorList>
    </citation>
    <scope>NUCLEOTIDE SEQUENCE [LARGE SCALE GENOMIC DNA]</scope>
    <source>
        <strain evidence="1 2">EAF2021</strain>
    </source>
</reference>
<accession>A0ABR2KUA5</accession>
<keyword evidence="2" id="KW-1185">Reference proteome</keyword>
<evidence type="ECO:0000313" key="1">
    <source>
        <dbReference type="EMBL" id="KAK8894361.1"/>
    </source>
</evidence>
<dbReference type="PANTHER" id="PTHR45661">
    <property type="entry name" value="SURFACE ANTIGEN"/>
    <property type="match status" value="1"/>
</dbReference>
<proteinExistence type="predicted"/>
<gene>
    <name evidence="1" type="ORF">M9Y10_022796</name>
</gene>
<dbReference type="PANTHER" id="PTHR45661:SF3">
    <property type="entry name" value="IG-LIKE DOMAIN-CONTAINING PROTEIN"/>
    <property type="match status" value="1"/>
</dbReference>
<dbReference type="InterPro" id="IPR053139">
    <property type="entry name" value="Surface_bspA-like"/>
</dbReference>
<dbReference type="InterPro" id="IPR026906">
    <property type="entry name" value="LRR_5"/>
</dbReference>
<sequence length="583" mass="66445">MISCFKDIFYELNPDDLTAKIVYSPDAQGDIIIPTSICYQSRKYIIQSINEGSFQENFKIQSIKFEEGSLVKSIGKEAFSYSSLECLSIPSSVEELKEGWCKGALNLNRILLSTKNNFFSYLPTNKKMIVGKSEPENENYDVLIFACRDINEAIIPPSIKFINSFAFNGCNQLFEIHFTEDSKLISIDKCAFSDSSLRCIAIPSHVKQIGEGSFSECKYLHTINFPNDSELTSIGSYAFFHSLVREISIPKQVTKIGDYSFFRCNELHSATFSEDSEIISIDEYAFSRTRIEKIYLPSKVEKLKEGWCGYSLKLNQIDISSKNKNFFYLDQNKKVIVEKSDSKSEFYDIINFACRDIESVVISSSIKHICSFAFYGCKNLQTAELSENSKLLSIGKKAFANSSIKIIFIPKNVKNINYGCFSECENLKTIQFSEDSELEIISKEAFSKSSIEIITIPRNVDRICEQAFSECRFLKEIKFAKNSKIDLIEKLAFYNSSLESIKIPQSIKKIERRAFSDCKNILHIEFLSDNLIIDRFCFKDSSNLIIASFPNAEKINISNDSFSRVSNNFSLFIPGCANFIFYS</sequence>